<dbReference type="InterPro" id="IPR036013">
    <property type="entry name" value="Band_7/SPFH_dom_sf"/>
</dbReference>
<evidence type="ECO:0000259" key="2">
    <source>
        <dbReference type="Pfam" id="PF01145"/>
    </source>
</evidence>
<dbReference type="AlphaFoldDB" id="A0A024UE63"/>
<dbReference type="RefSeq" id="XP_008866144.1">
    <property type="nucleotide sequence ID" value="XM_008867922.1"/>
</dbReference>
<dbReference type="VEuPathDB" id="FungiDB:H310_03862"/>
<feature type="domain" description="Band 7" evidence="2">
    <location>
        <begin position="56"/>
        <end position="295"/>
    </location>
</feature>
<reference evidence="3" key="1">
    <citation type="submission" date="2013-12" db="EMBL/GenBank/DDBJ databases">
        <title>The Genome Sequence of Aphanomyces invadans NJM9701.</title>
        <authorList>
            <consortium name="The Broad Institute Genomics Platform"/>
            <person name="Russ C."/>
            <person name="Tyler B."/>
            <person name="van West P."/>
            <person name="Dieguez-Uribeondo J."/>
            <person name="Young S.K."/>
            <person name="Zeng Q."/>
            <person name="Gargeya S."/>
            <person name="Fitzgerald M."/>
            <person name="Abouelleil A."/>
            <person name="Alvarado L."/>
            <person name="Chapman S.B."/>
            <person name="Gainer-Dewar J."/>
            <person name="Goldberg J."/>
            <person name="Griggs A."/>
            <person name="Gujja S."/>
            <person name="Hansen M."/>
            <person name="Howarth C."/>
            <person name="Imamovic A."/>
            <person name="Ireland A."/>
            <person name="Larimer J."/>
            <person name="McCowan C."/>
            <person name="Murphy C."/>
            <person name="Pearson M."/>
            <person name="Poon T.W."/>
            <person name="Priest M."/>
            <person name="Roberts A."/>
            <person name="Saif S."/>
            <person name="Shea T."/>
            <person name="Sykes S."/>
            <person name="Wortman J."/>
            <person name="Nusbaum C."/>
            <person name="Birren B."/>
        </authorList>
    </citation>
    <scope>NUCLEOTIDE SEQUENCE [LARGE SCALE GENOMIC DNA]</scope>
    <source>
        <strain evidence="3">NJM9701</strain>
    </source>
</reference>
<dbReference type="GeneID" id="20080912"/>
<dbReference type="InterPro" id="IPR001107">
    <property type="entry name" value="Band_7"/>
</dbReference>
<dbReference type="PANTHER" id="PTHR43327">
    <property type="entry name" value="STOMATIN-LIKE PROTEIN 2, MITOCHONDRIAL"/>
    <property type="match status" value="1"/>
</dbReference>
<dbReference type="SUPFAM" id="SSF117892">
    <property type="entry name" value="Band 7/SPFH domain"/>
    <property type="match status" value="1"/>
</dbReference>
<proteinExistence type="predicted"/>
<gene>
    <name evidence="3" type="ORF">H310_03862</name>
</gene>
<evidence type="ECO:0000256" key="1">
    <source>
        <dbReference type="SAM" id="MobiDB-lite"/>
    </source>
</evidence>
<dbReference type="eggNOG" id="ENOG502QVZP">
    <property type="taxonomic scope" value="Eukaryota"/>
</dbReference>
<name>A0A024UE63_9STRA</name>
<dbReference type="InterPro" id="IPR050710">
    <property type="entry name" value="Band7/mec-2_domain"/>
</dbReference>
<dbReference type="OrthoDB" id="157027at2759"/>
<dbReference type="Pfam" id="PF01145">
    <property type="entry name" value="Band_7"/>
    <property type="match status" value="1"/>
</dbReference>
<organism evidence="3">
    <name type="scientific">Aphanomyces invadans</name>
    <dbReference type="NCBI Taxonomy" id="157072"/>
    <lineage>
        <taxon>Eukaryota</taxon>
        <taxon>Sar</taxon>
        <taxon>Stramenopiles</taxon>
        <taxon>Oomycota</taxon>
        <taxon>Saprolegniomycetes</taxon>
        <taxon>Saprolegniales</taxon>
        <taxon>Verrucalvaceae</taxon>
        <taxon>Aphanomyces</taxon>
    </lineage>
</organism>
<accession>A0A024UE63</accession>
<protein>
    <recommendedName>
        <fullName evidence="2">Band 7 domain-containing protein</fullName>
    </recommendedName>
</protein>
<dbReference type="EMBL" id="KI913957">
    <property type="protein sequence ID" value="ETW04706.1"/>
    <property type="molecule type" value="Genomic_DNA"/>
</dbReference>
<dbReference type="PANTHER" id="PTHR43327:SF9">
    <property type="entry name" value="BAND 7 DOMAIN-CONTAINING PROTEIN"/>
    <property type="match status" value="1"/>
</dbReference>
<sequence>MTATTISRSTDKTQTHLLFDHIWRVDSANKRFGECADGSTVVILQPGRSLVMPYIRIPDGMYAIVQHHGKDIDYVHPDGSASPVWPAGFHRASIFTKVAYLVTKQYVVFDTPVKGCKTADDVTVQIDMCLVFRITGDESKGEDPNLVKRFVYEMGPQGLETQLRDAQEEAVRALARSVQHTEVYSLRDGTVKERFKNELQLRPPAPLSPVNHDDEEKDDAPLIGPRMALKDADTGDEGHWEEPPAARVIYCVTEDMKNNLNKQFNPYGVEITSVAITNVKLPPNFESQMEEKTTYTSAIKEQTMKQQSDMQLLQYREEIDTTKLSKSMIRMEEEETGRQQCAEIQKQIDMICANTQLLQTKINQDRQVRCSKIAADAQLEISKLTAETEMIQAEIDAACEADITKIHAELHALRLKMDADVAQIQAIGEAKAKEIISEAEGIASMKLAKQRAFTLQMQRLDVMAALAANDQVVIAGNGSNNLMADVFVAQQKHNLLLNINGLHATHAQS</sequence>
<dbReference type="Gene3D" id="3.30.479.30">
    <property type="entry name" value="Band 7 domain"/>
    <property type="match status" value="1"/>
</dbReference>
<evidence type="ECO:0000313" key="3">
    <source>
        <dbReference type="EMBL" id="ETW04706.1"/>
    </source>
</evidence>
<feature type="region of interest" description="Disordered" evidence="1">
    <location>
        <begin position="200"/>
        <end position="221"/>
    </location>
</feature>